<evidence type="ECO:0000313" key="3">
    <source>
        <dbReference type="Proteomes" id="UP000007879"/>
    </source>
</evidence>
<evidence type="ECO:0000313" key="2">
    <source>
        <dbReference type="EnsemblMetazoa" id="XP_019861616.1"/>
    </source>
</evidence>
<feature type="region of interest" description="Disordered" evidence="1">
    <location>
        <begin position="215"/>
        <end position="353"/>
    </location>
</feature>
<dbReference type="KEGG" id="aqu:109590116"/>
<dbReference type="EnsemblMetazoa" id="XM_020006057.1">
    <property type="protein sequence ID" value="XP_019861616.1"/>
    <property type="gene ID" value="LOC109590116"/>
</dbReference>
<reference evidence="2" key="2">
    <citation type="submission" date="2024-06" db="UniProtKB">
        <authorList>
            <consortium name="EnsemblMetazoa"/>
        </authorList>
    </citation>
    <scope>IDENTIFICATION</scope>
</reference>
<feature type="compositionally biased region" description="Basic and acidic residues" evidence="1">
    <location>
        <begin position="332"/>
        <end position="346"/>
    </location>
</feature>
<dbReference type="RefSeq" id="XP_019861616.1">
    <property type="nucleotide sequence ID" value="XM_020006057.1"/>
</dbReference>
<proteinExistence type="predicted"/>
<organism evidence="2 3">
    <name type="scientific">Amphimedon queenslandica</name>
    <name type="common">Sponge</name>
    <dbReference type="NCBI Taxonomy" id="400682"/>
    <lineage>
        <taxon>Eukaryota</taxon>
        <taxon>Metazoa</taxon>
        <taxon>Porifera</taxon>
        <taxon>Demospongiae</taxon>
        <taxon>Heteroscleromorpha</taxon>
        <taxon>Haplosclerida</taxon>
        <taxon>Niphatidae</taxon>
        <taxon>Amphimedon</taxon>
    </lineage>
</organism>
<accession>A0AAN0JWZ2</accession>
<reference evidence="3" key="1">
    <citation type="journal article" date="2010" name="Nature">
        <title>The Amphimedon queenslandica genome and the evolution of animal complexity.</title>
        <authorList>
            <person name="Srivastava M."/>
            <person name="Simakov O."/>
            <person name="Chapman J."/>
            <person name="Fahey B."/>
            <person name="Gauthier M.E."/>
            <person name="Mitros T."/>
            <person name="Richards G.S."/>
            <person name="Conaco C."/>
            <person name="Dacre M."/>
            <person name="Hellsten U."/>
            <person name="Larroux C."/>
            <person name="Putnam N.H."/>
            <person name="Stanke M."/>
            <person name="Adamska M."/>
            <person name="Darling A."/>
            <person name="Degnan S.M."/>
            <person name="Oakley T.H."/>
            <person name="Plachetzki D.C."/>
            <person name="Zhai Y."/>
            <person name="Adamski M."/>
            <person name="Calcino A."/>
            <person name="Cummins S.F."/>
            <person name="Goodstein D.M."/>
            <person name="Harris C."/>
            <person name="Jackson D.J."/>
            <person name="Leys S.P."/>
            <person name="Shu S."/>
            <person name="Woodcroft B.J."/>
            <person name="Vervoort M."/>
            <person name="Kosik K.S."/>
            <person name="Manning G."/>
            <person name="Degnan B.M."/>
            <person name="Rokhsar D.S."/>
        </authorList>
    </citation>
    <scope>NUCLEOTIDE SEQUENCE [LARGE SCALE GENOMIC DNA]</scope>
</reference>
<evidence type="ECO:0008006" key="4">
    <source>
        <dbReference type="Google" id="ProtNLM"/>
    </source>
</evidence>
<dbReference type="AlphaFoldDB" id="A0AAN0JWZ2"/>
<dbReference type="Proteomes" id="UP000007879">
    <property type="component" value="Unassembled WGS sequence"/>
</dbReference>
<name>A0AAN0JWZ2_AMPQE</name>
<dbReference type="GeneID" id="109590116"/>
<sequence length="478" mass="53760">MSPSLNDLCDKILFSLHKGLVTVTQSLHYTYKSKHMFGVPCTCIGVPHPAVIEYCSEGAKCTNGNLLKLGEKHLYWSKKVVDLNTGAQKSNKSWQPSCNVAATKNEVLPKSIFQSCLADITDAISSDVTHVAVDLCTESLIPTSLNNDLASLFGVPNFDKANRITSYIHKHIISNSTAEATEYLTTVCNVLYQRDDMRLRNIAADICKKLGKPVPKGKKQNKFKRVDTDDDNTLRRSQSQDMQGEMSVHKRLKLSELSEMDDDTQSSSNTSSVLGLKRHSEDEASQSILTNKKQRLLSDDVDSPPPFPLNKGYGKKSTGNKPHRIKTGQPSDEVRKRKQNEDHDGSSRSTKRFKISGNNEITAETTIEQESSLSHNADLLLEKKPQMSDLLRLFQSFDAYYMIIGTALNVKVDDLLSNPQSTTNNLIQVFQRWIEFDNDVTWRNILQVCEDYPNKFGKVKSDVQQFLSSDRARINYLK</sequence>
<evidence type="ECO:0000256" key="1">
    <source>
        <dbReference type="SAM" id="MobiDB-lite"/>
    </source>
</evidence>
<keyword evidence="3" id="KW-1185">Reference proteome</keyword>
<protein>
    <recommendedName>
        <fullName evidence="4">Death domain-containing protein</fullName>
    </recommendedName>
</protein>